<protein>
    <submittedName>
        <fullName evidence="2">Uncharacterized protein</fullName>
    </submittedName>
</protein>
<comment type="caution">
    <text evidence="2">The sequence shown here is derived from an EMBL/GenBank/DDBJ whole genome shotgun (WGS) entry which is preliminary data.</text>
</comment>
<sequence length="79" mass="9398">MPKVNKTRSHSRAKKITAAAHKIRIQKNVFSIIRMPEDQDEAPHWMYWLLVIVFILLIISIFWREFSDTPSIQAYLPNF</sequence>
<organism evidence="2 3">
    <name type="scientific">candidate division Kazan bacterium</name>
    <dbReference type="NCBI Taxonomy" id="2202143"/>
    <lineage>
        <taxon>Bacteria</taxon>
        <taxon>Bacteria division Kazan-3B-28</taxon>
    </lineage>
</organism>
<dbReference type="Proteomes" id="UP000281261">
    <property type="component" value="Unassembled WGS sequence"/>
</dbReference>
<accession>A0A420ZDH9</accession>
<gene>
    <name evidence="2" type="ORF">DRH29_01020</name>
</gene>
<name>A0A420ZDH9_UNCK3</name>
<evidence type="ECO:0000256" key="1">
    <source>
        <dbReference type="SAM" id="Phobius"/>
    </source>
</evidence>
<evidence type="ECO:0000313" key="2">
    <source>
        <dbReference type="EMBL" id="RLC37662.1"/>
    </source>
</evidence>
<dbReference type="AlphaFoldDB" id="A0A420ZDH9"/>
<evidence type="ECO:0000313" key="3">
    <source>
        <dbReference type="Proteomes" id="UP000281261"/>
    </source>
</evidence>
<reference evidence="2 3" key="1">
    <citation type="submission" date="2018-06" db="EMBL/GenBank/DDBJ databases">
        <title>Extensive metabolic versatility and redundancy in microbially diverse, dynamic hydrothermal sediments.</title>
        <authorList>
            <person name="Dombrowski N."/>
            <person name="Teske A."/>
            <person name="Baker B.J."/>
        </authorList>
    </citation>
    <scope>NUCLEOTIDE SEQUENCE [LARGE SCALE GENOMIC DNA]</scope>
    <source>
        <strain evidence="2">B79_G16</strain>
    </source>
</reference>
<keyword evidence="1" id="KW-0472">Membrane</keyword>
<proteinExistence type="predicted"/>
<keyword evidence="1" id="KW-0812">Transmembrane</keyword>
<feature type="transmembrane region" description="Helical" evidence="1">
    <location>
        <begin position="45"/>
        <end position="63"/>
    </location>
</feature>
<keyword evidence="1" id="KW-1133">Transmembrane helix</keyword>
<dbReference type="EMBL" id="QMNG01000002">
    <property type="protein sequence ID" value="RLC37662.1"/>
    <property type="molecule type" value="Genomic_DNA"/>
</dbReference>